<dbReference type="InterPro" id="IPR046450">
    <property type="entry name" value="PA_dom_sf"/>
</dbReference>
<dbReference type="AlphaFoldDB" id="A0A423VTJ7"/>
<evidence type="ECO:0000256" key="2">
    <source>
        <dbReference type="ARBA" id="ARBA00022512"/>
    </source>
</evidence>
<dbReference type="InterPro" id="IPR023828">
    <property type="entry name" value="Peptidase_S8_Ser-AS"/>
</dbReference>
<feature type="active site" description="Charge relay system" evidence="8 9">
    <location>
        <position position="157"/>
    </location>
</feature>
<dbReference type="GO" id="GO:0004252">
    <property type="term" value="F:serine-type endopeptidase activity"/>
    <property type="evidence" value="ECO:0007669"/>
    <property type="project" value="UniProtKB-UniRule"/>
</dbReference>
<reference evidence="15 16" key="1">
    <citation type="submission" date="2015-09" db="EMBL/GenBank/DDBJ databases">
        <title>Host preference determinants of Valsa canker pathogens revealed by comparative genomics.</title>
        <authorList>
            <person name="Yin Z."/>
            <person name="Huang L."/>
        </authorList>
    </citation>
    <scope>NUCLEOTIDE SEQUENCE [LARGE SCALE GENOMIC DNA]</scope>
    <source>
        <strain evidence="15 16">YSFL</strain>
    </source>
</reference>
<evidence type="ECO:0000256" key="7">
    <source>
        <dbReference type="ARBA" id="ARBA00022825"/>
    </source>
</evidence>
<dbReference type="InterPro" id="IPR022398">
    <property type="entry name" value="Peptidase_S8_His-AS"/>
</dbReference>
<dbReference type="InterPro" id="IPR003137">
    <property type="entry name" value="PA_domain"/>
</dbReference>
<evidence type="ECO:0008006" key="17">
    <source>
        <dbReference type="Google" id="ProtNLM"/>
    </source>
</evidence>
<keyword evidence="2" id="KW-0134">Cell wall</keyword>
<feature type="active site" description="Charge relay system" evidence="8 9">
    <location>
        <position position="206"/>
    </location>
</feature>
<dbReference type="InterPro" id="IPR050131">
    <property type="entry name" value="Peptidase_S8_subtilisin-like"/>
</dbReference>
<evidence type="ECO:0000259" key="14">
    <source>
        <dbReference type="Pfam" id="PF06280"/>
    </source>
</evidence>
<dbReference type="InterPro" id="IPR034187">
    <property type="entry name" value="Peptidases_S8_5"/>
</dbReference>
<keyword evidence="4 9" id="KW-0645">Protease</keyword>
<dbReference type="InterPro" id="IPR036852">
    <property type="entry name" value="Peptidase_S8/S53_dom_sf"/>
</dbReference>
<feature type="domain" description="Peptidase S8/S53" evidence="12">
    <location>
        <begin position="148"/>
        <end position="566"/>
    </location>
</feature>
<dbReference type="InterPro" id="IPR010435">
    <property type="entry name" value="C5a/SBT2-like_Fn3"/>
</dbReference>
<dbReference type="Pfam" id="PF06280">
    <property type="entry name" value="fn3_5"/>
    <property type="match status" value="1"/>
</dbReference>
<dbReference type="CDD" id="cd02124">
    <property type="entry name" value="PA_PoS1_like"/>
    <property type="match status" value="1"/>
</dbReference>
<organism evidence="15 16">
    <name type="scientific">Cytospora chrysosperma</name>
    <name type="common">Cytospora canker fungus</name>
    <name type="synonym">Sphaeria chrysosperma</name>
    <dbReference type="NCBI Taxonomy" id="252740"/>
    <lineage>
        <taxon>Eukaryota</taxon>
        <taxon>Fungi</taxon>
        <taxon>Dikarya</taxon>
        <taxon>Ascomycota</taxon>
        <taxon>Pezizomycotina</taxon>
        <taxon>Sordariomycetes</taxon>
        <taxon>Sordariomycetidae</taxon>
        <taxon>Diaporthales</taxon>
        <taxon>Cytosporaceae</taxon>
        <taxon>Cytospora</taxon>
    </lineage>
</organism>
<dbReference type="GO" id="GO:0016020">
    <property type="term" value="C:membrane"/>
    <property type="evidence" value="ECO:0007669"/>
    <property type="project" value="InterPro"/>
</dbReference>
<dbReference type="OrthoDB" id="10256524at2759"/>
<evidence type="ECO:0000256" key="11">
    <source>
        <dbReference type="SAM" id="SignalP"/>
    </source>
</evidence>
<dbReference type="PROSITE" id="PS00138">
    <property type="entry name" value="SUBTILASE_SER"/>
    <property type="match status" value="1"/>
</dbReference>
<dbReference type="Proteomes" id="UP000284375">
    <property type="component" value="Unassembled WGS sequence"/>
</dbReference>
<dbReference type="CDD" id="cd07489">
    <property type="entry name" value="Peptidases_S8_5"/>
    <property type="match status" value="1"/>
</dbReference>
<keyword evidence="3" id="KW-0964">Secreted</keyword>
<dbReference type="GO" id="GO:0006508">
    <property type="term" value="P:proteolysis"/>
    <property type="evidence" value="ECO:0007669"/>
    <property type="project" value="UniProtKB-KW"/>
</dbReference>
<comment type="similarity">
    <text evidence="1 9 10">Belongs to the peptidase S8 family.</text>
</comment>
<evidence type="ECO:0000256" key="1">
    <source>
        <dbReference type="ARBA" id="ARBA00011073"/>
    </source>
</evidence>
<dbReference type="EMBL" id="LJZO01000028">
    <property type="protein sequence ID" value="ROV94401.1"/>
    <property type="molecule type" value="Genomic_DNA"/>
</dbReference>
<evidence type="ECO:0000313" key="16">
    <source>
        <dbReference type="Proteomes" id="UP000284375"/>
    </source>
</evidence>
<dbReference type="PROSITE" id="PS00136">
    <property type="entry name" value="SUBTILASE_ASP"/>
    <property type="match status" value="1"/>
</dbReference>
<dbReference type="SUPFAM" id="SSF52743">
    <property type="entry name" value="Subtilisin-like"/>
    <property type="match status" value="1"/>
</dbReference>
<evidence type="ECO:0000256" key="3">
    <source>
        <dbReference type="ARBA" id="ARBA00022525"/>
    </source>
</evidence>
<dbReference type="SUPFAM" id="SSF52025">
    <property type="entry name" value="PA domain"/>
    <property type="match status" value="1"/>
</dbReference>
<dbReference type="PANTHER" id="PTHR43806:SF66">
    <property type="entry name" value="SERIN ENDOPEPTIDASE"/>
    <property type="match status" value="1"/>
</dbReference>
<feature type="domain" description="PA" evidence="13">
    <location>
        <begin position="364"/>
        <end position="451"/>
    </location>
</feature>
<dbReference type="InterPro" id="IPR000209">
    <property type="entry name" value="Peptidase_S8/S53_dom"/>
</dbReference>
<evidence type="ECO:0000256" key="9">
    <source>
        <dbReference type="PROSITE-ProRule" id="PRU01240"/>
    </source>
</evidence>
<dbReference type="PANTHER" id="PTHR43806">
    <property type="entry name" value="PEPTIDASE S8"/>
    <property type="match status" value="1"/>
</dbReference>
<accession>A0A423VTJ7</accession>
<name>A0A423VTJ7_CYTCH</name>
<evidence type="ECO:0000256" key="8">
    <source>
        <dbReference type="PIRSR" id="PIRSR615500-1"/>
    </source>
</evidence>
<protein>
    <recommendedName>
        <fullName evidence="17">Peptidase S8/S53 domain-containing protein</fullName>
    </recommendedName>
</protein>
<dbReference type="PROSITE" id="PS00137">
    <property type="entry name" value="SUBTILASE_HIS"/>
    <property type="match status" value="1"/>
</dbReference>
<evidence type="ECO:0000259" key="12">
    <source>
        <dbReference type="Pfam" id="PF00082"/>
    </source>
</evidence>
<dbReference type="STRING" id="252740.A0A423VTJ7"/>
<feature type="active site" description="Charge relay system" evidence="8 9">
    <location>
        <position position="532"/>
    </location>
</feature>
<dbReference type="Pfam" id="PF00082">
    <property type="entry name" value="Peptidase_S8"/>
    <property type="match status" value="1"/>
</dbReference>
<dbReference type="InterPro" id="IPR023827">
    <property type="entry name" value="Peptidase_S8_Asp-AS"/>
</dbReference>
<dbReference type="Gene3D" id="3.40.50.200">
    <property type="entry name" value="Peptidase S8/S53 domain"/>
    <property type="match status" value="1"/>
</dbReference>
<evidence type="ECO:0000313" key="15">
    <source>
        <dbReference type="EMBL" id="ROV94401.1"/>
    </source>
</evidence>
<comment type="caution">
    <text evidence="15">The sequence shown here is derived from an EMBL/GenBank/DDBJ whole genome shotgun (WGS) entry which is preliminary data.</text>
</comment>
<dbReference type="PROSITE" id="PS51892">
    <property type="entry name" value="SUBTILASE"/>
    <property type="match status" value="1"/>
</dbReference>
<dbReference type="PRINTS" id="PR00723">
    <property type="entry name" value="SUBTILISIN"/>
</dbReference>
<feature type="domain" description="C5a peptidase/Subtilisin-like protease SBT2-like Fn3-like" evidence="14">
    <location>
        <begin position="609"/>
        <end position="724"/>
    </location>
</feature>
<gene>
    <name evidence="15" type="ORF">VSDG_05979</name>
</gene>
<keyword evidence="16" id="KW-1185">Reference proteome</keyword>
<feature type="chain" id="PRO_5019222921" description="Peptidase S8/S53 domain-containing protein" evidence="11">
    <location>
        <begin position="20"/>
        <end position="903"/>
    </location>
</feature>
<feature type="signal peptide" evidence="11">
    <location>
        <begin position="1"/>
        <end position="19"/>
    </location>
</feature>
<dbReference type="Pfam" id="PF02225">
    <property type="entry name" value="PA"/>
    <property type="match status" value="1"/>
</dbReference>
<evidence type="ECO:0000256" key="10">
    <source>
        <dbReference type="RuleBase" id="RU003355"/>
    </source>
</evidence>
<proteinExistence type="inferred from homology"/>
<sequence length="903" mass="95284">MAFTRLLVGILAAASLVTAYLAPTVPGAFVVEYEDGVDIESHLSSVQHIASTRLKLDYKLFKGASIRFHDVDKAQHHADMLASTPHVKKIWPVYLYNIPEYTTYWDAGKDVTKRQGQDMSTTRQAPADTFSPHVMTQVNRLRDAGFVGEGIKVAIVDSGVDYNHPDLGGCFGPGCLVSFGYDLVGDAFNGSDDPIPGPDPSDCRGHGTHVAGIIAAQADNSFGVIGAATGVTLGAYRVLGCDGSSPNDVLISAFNMAYEDGADIITASVGGPSGWSEDPWSVVVSRIVENGVPCTLAAGNDGASALFYTSTAANGKRATAIGSFDNNVTPDLFTRASYTVRGGSDRSFGYKAGSPKAWGNVTLPLRAVSFNTTDPASACLALSSKYPDLSGYIVLVRRGTCTFEQKLRNLVARGAHYVLIYDNVTTATVEVSAPKVSGLQAVGMVSADQGAAWIALLSAGRNVTVAMTDPDTASTFELSKPNNLTGGYPSTTTTWGPTYEVDFKPQLAAPGGSILSTYPTKMGSYAVLSGTSMATPLVAAIYALLMDLRGTKDPRTLENLLSSTSKPNLFNDGEITYPILAPAVQQGSGLVQAYDAAYATTLLSVSSLSFNDTDNIEPTQNFTISNNGSESVAYMLSHVGAATGYTLPGNGSIFPASFPPELHDDYASIDFSDGGSFTLSAGERKVVSVTATPPAGLDATRLPVYSGYIAINGSDGSSLSLPYVGVAGSLQSATVLDTAGTYLTSSVGGSQATVSANHTFMLPPPSHSNDTQYSTNSAGLPQLVINLAFGSALVRVDVVPTSMLLGTNTSVSLGLKTLGDVFMTPMEYRSRGKISTNWDGRLSNGNYAPAGTYKLVVRALKIFGDRNKADQYERAETAEFAIRYVNSEPIPARLRRRQREWAV</sequence>
<evidence type="ECO:0000259" key="13">
    <source>
        <dbReference type="Pfam" id="PF02225"/>
    </source>
</evidence>
<keyword evidence="5 11" id="KW-0732">Signal</keyword>
<dbReference type="Gene3D" id="3.50.30.30">
    <property type="match status" value="1"/>
</dbReference>
<evidence type="ECO:0000256" key="5">
    <source>
        <dbReference type="ARBA" id="ARBA00022729"/>
    </source>
</evidence>
<keyword evidence="7 9" id="KW-0720">Serine protease</keyword>
<dbReference type="InterPro" id="IPR015500">
    <property type="entry name" value="Peptidase_S8_subtilisin-rel"/>
</dbReference>
<evidence type="ECO:0000256" key="4">
    <source>
        <dbReference type="ARBA" id="ARBA00022670"/>
    </source>
</evidence>
<keyword evidence="6 9" id="KW-0378">Hydrolase</keyword>
<evidence type="ECO:0000256" key="6">
    <source>
        <dbReference type="ARBA" id="ARBA00022801"/>
    </source>
</evidence>